<evidence type="ECO:0000259" key="3">
    <source>
        <dbReference type="Pfam" id="PF03976"/>
    </source>
</evidence>
<dbReference type="InterPro" id="IPR016898">
    <property type="entry name" value="Polyphosphate_phosphotransfera"/>
</dbReference>
<name>A0A6J6D5A4_9ZZZZ</name>
<evidence type="ECO:0000256" key="1">
    <source>
        <dbReference type="ARBA" id="ARBA00022679"/>
    </source>
</evidence>
<dbReference type="PANTHER" id="PTHR34383:SF3">
    <property type="entry name" value="POLYPHOSPHATE:AMP PHOSPHOTRANSFERASE"/>
    <property type="match status" value="1"/>
</dbReference>
<dbReference type="InterPro" id="IPR027417">
    <property type="entry name" value="P-loop_NTPase"/>
</dbReference>
<dbReference type="NCBIfam" id="TIGR03709">
    <property type="entry name" value="PPK2_rel_1"/>
    <property type="match status" value="1"/>
</dbReference>
<dbReference type="GO" id="GO:0008976">
    <property type="term" value="F:polyphosphate kinase activity"/>
    <property type="evidence" value="ECO:0007669"/>
    <property type="project" value="InterPro"/>
</dbReference>
<dbReference type="Pfam" id="PF03976">
    <property type="entry name" value="PPK2"/>
    <property type="match status" value="1"/>
</dbReference>
<feature type="domain" description="Polyphosphate kinase-2-related" evidence="3">
    <location>
        <begin position="43"/>
        <end position="265"/>
    </location>
</feature>
<sequence>MSHDLDPPVAGPGLRELVDRLRVDPDDGFRLADRATEDDFGMTKDEALARLAASRSRIDVLQQRLHAEGERSVLFVIQAMDAAGKDGTIRNVLSGLNPAGIRVESFKAPAGPEAQHDYLWRVHQVCPPRGGITAFNRSHYEDVLVVRVKGFVPEQVWRRRYGHLRQFEQLLTDEGTTVVKVFLHVSADEQARRFQERLDDPEKRWKFRRGDLDDRALWTEFQAAYEDAIRETSTAECPWYVVPADGNSRRNMAVAEILRHTLEQLDPRIPEPEEGLEGIRIV</sequence>
<dbReference type="AlphaFoldDB" id="A0A6J6D5A4"/>
<dbReference type="EMBL" id="CAEZSR010000050">
    <property type="protein sequence ID" value="CAB4558554.1"/>
    <property type="molecule type" value="Genomic_DNA"/>
</dbReference>
<dbReference type="PIRSF" id="PIRSF028756">
    <property type="entry name" value="PPK2_prd"/>
    <property type="match status" value="1"/>
</dbReference>
<dbReference type="Gene3D" id="3.40.50.300">
    <property type="entry name" value="P-loop containing nucleotide triphosphate hydrolases"/>
    <property type="match status" value="1"/>
</dbReference>
<keyword evidence="1" id="KW-0808">Transferase</keyword>
<dbReference type="SUPFAM" id="SSF52540">
    <property type="entry name" value="P-loop containing nucleoside triphosphate hydrolases"/>
    <property type="match status" value="1"/>
</dbReference>
<organism evidence="4">
    <name type="scientific">freshwater metagenome</name>
    <dbReference type="NCBI Taxonomy" id="449393"/>
    <lineage>
        <taxon>unclassified sequences</taxon>
        <taxon>metagenomes</taxon>
        <taxon>ecological metagenomes</taxon>
    </lineage>
</organism>
<dbReference type="PANTHER" id="PTHR34383">
    <property type="entry name" value="POLYPHOSPHATE:AMP PHOSPHOTRANSFERASE-RELATED"/>
    <property type="match status" value="1"/>
</dbReference>
<dbReference type="GO" id="GO:0006797">
    <property type="term" value="P:polyphosphate metabolic process"/>
    <property type="evidence" value="ECO:0007669"/>
    <property type="project" value="InterPro"/>
</dbReference>
<keyword evidence="2" id="KW-0418">Kinase</keyword>
<evidence type="ECO:0000256" key="2">
    <source>
        <dbReference type="ARBA" id="ARBA00022777"/>
    </source>
</evidence>
<protein>
    <submittedName>
        <fullName evidence="4">Unannotated protein</fullName>
    </submittedName>
</protein>
<accession>A0A6J6D5A4</accession>
<dbReference type="InterPro" id="IPR022300">
    <property type="entry name" value="PPK2-rel_1"/>
</dbReference>
<reference evidence="4" key="1">
    <citation type="submission" date="2020-05" db="EMBL/GenBank/DDBJ databases">
        <authorList>
            <person name="Chiriac C."/>
            <person name="Salcher M."/>
            <person name="Ghai R."/>
            <person name="Kavagutti S V."/>
        </authorList>
    </citation>
    <scope>NUCLEOTIDE SEQUENCE</scope>
</reference>
<dbReference type="InterPro" id="IPR022488">
    <property type="entry name" value="PPK2-related"/>
</dbReference>
<gene>
    <name evidence="4" type="ORF">UFOPK1493_01599</name>
</gene>
<proteinExistence type="predicted"/>
<evidence type="ECO:0000313" key="4">
    <source>
        <dbReference type="EMBL" id="CAB4558554.1"/>
    </source>
</evidence>